<keyword evidence="2" id="KW-0812">Transmembrane</keyword>
<sequence>MNNKKGIMLQYKKTYLVGIIAITTLYSCVPAIKSMEADTSELEQLETQSNDTLNTARVKWQDYFTDPYLDTLIGEALENNQELNITLQEIQIAKSEVRAKKGEYMPSIGLGAGAGIDKRARYTSLGANDATTDIRPGEEMPDPLPDFMLGAHASWEVDIWGKLHTAKKAAVSRYLSSVEGKNFVITNLIAEIANSYYELLALDNQLAIVKQNVEIQSNALRIVKLQKEAARVTELAVRKFEAEVLHTKSLQYDIQQQITETENKINFLAGRYPQTIERDSKSFSDLTPIEVHTGLPSQLLENRPDVKQAELELAASKLDVKVAKKRFYPSLDISAAIGYQAFDTKYLFTSPESLLYNIAGELTAPLINRSAIKADYYSANAKQIQAVYNYEQTVLNAYIEVANQLAKIDNIKQSYDLKSEEVAALNKSIEISNVLFKSARADYMEVLLTQRDALDSKFELVETKMQQMNAMVDMYRALGGGWN</sequence>
<keyword evidence="2" id="KW-0449">Lipoprotein</keyword>
<reference evidence="4 5" key="1">
    <citation type="submission" date="2021-01" db="EMBL/GenBank/DDBJ databases">
        <title>Genome sequencing of Joostella atrarenae M1-2 (= KCTC 23194).</title>
        <authorList>
            <person name="Zakaria M.R."/>
            <person name="Lam M.Q."/>
            <person name="Chong C.S."/>
        </authorList>
    </citation>
    <scope>NUCLEOTIDE SEQUENCE [LARGE SCALE GENOMIC DNA]</scope>
    <source>
        <strain evidence="4 5">M1-2</strain>
    </source>
</reference>
<keyword evidence="2" id="KW-0472">Membrane</keyword>
<organism evidence="4 5">
    <name type="scientific">Joostella atrarenae</name>
    <dbReference type="NCBI Taxonomy" id="679257"/>
    <lineage>
        <taxon>Bacteria</taxon>
        <taxon>Pseudomonadati</taxon>
        <taxon>Bacteroidota</taxon>
        <taxon>Flavobacteriia</taxon>
        <taxon>Flavobacteriales</taxon>
        <taxon>Flavobacteriaceae</taxon>
        <taxon>Joostella</taxon>
    </lineage>
</organism>
<dbReference type="PANTHER" id="PTHR30203:SF30">
    <property type="entry name" value="OUTER MEMBRANE PROTEIN-RELATED"/>
    <property type="match status" value="1"/>
</dbReference>
<dbReference type="NCBIfam" id="TIGR01845">
    <property type="entry name" value="outer_NodT"/>
    <property type="match status" value="1"/>
</dbReference>
<dbReference type="SUPFAM" id="SSF56954">
    <property type="entry name" value="Outer membrane efflux proteins (OEP)"/>
    <property type="match status" value="1"/>
</dbReference>
<dbReference type="InterPro" id="IPR010131">
    <property type="entry name" value="MdtP/NodT-like"/>
</dbReference>
<evidence type="ECO:0000256" key="2">
    <source>
        <dbReference type="RuleBase" id="RU362097"/>
    </source>
</evidence>
<gene>
    <name evidence="4" type="ORF">JM658_08205</name>
</gene>
<dbReference type="Gene3D" id="1.20.1600.10">
    <property type="entry name" value="Outer membrane efflux proteins (OEP)"/>
    <property type="match status" value="1"/>
</dbReference>
<dbReference type="RefSeq" id="WP_236958775.1">
    <property type="nucleotide sequence ID" value="NZ_JAETXX010000004.1"/>
</dbReference>
<proteinExistence type="inferred from homology"/>
<dbReference type="PANTHER" id="PTHR30203">
    <property type="entry name" value="OUTER MEMBRANE CATION EFFLUX PROTEIN"/>
    <property type="match status" value="1"/>
</dbReference>
<evidence type="ECO:0000256" key="1">
    <source>
        <dbReference type="ARBA" id="ARBA00007613"/>
    </source>
</evidence>
<comment type="similarity">
    <text evidence="1 2">Belongs to the outer membrane factor (OMF) (TC 1.B.17) family.</text>
</comment>
<dbReference type="EMBL" id="JAETXX010000004">
    <property type="protein sequence ID" value="MCF8714808.1"/>
    <property type="molecule type" value="Genomic_DNA"/>
</dbReference>
<dbReference type="Pfam" id="PF02321">
    <property type="entry name" value="OEP"/>
    <property type="match status" value="2"/>
</dbReference>
<comment type="caution">
    <text evidence="4">The sequence shown here is derived from an EMBL/GenBank/DDBJ whole genome shotgun (WGS) entry which is preliminary data.</text>
</comment>
<protein>
    <submittedName>
        <fullName evidence="4">Efflux transporter outer membrane subunit</fullName>
    </submittedName>
</protein>
<name>A0ABS9J383_9FLAO</name>
<keyword evidence="2" id="KW-1134">Transmembrane beta strand</keyword>
<dbReference type="PROSITE" id="PS51257">
    <property type="entry name" value="PROKAR_LIPOPROTEIN"/>
    <property type="match status" value="1"/>
</dbReference>
<accession>A0ABS9J383</accession>
<dbReference type="InterPro" id="IPR003423">
    <property type="entry name" value="OMP_efflux"/>
</dbReference>
<evidence type="ECO:0000313" key="4">
    <source>
        <dbReference type="EMBL" id="MCF8714808.1"/>
    </source>
</evidence>
<dbReference type="Gene3D" id="2.20.200.10">
    <property type="entry name" value="Outer membrane efflux proteins (OEP)"/>
    <property type="match status" value="1"/>
</dbReference>
<evidence type="ECO:0000256" key="3">
    <source>
        <dbReference type="SAM" id="Coils"/>
    </source>
</evidence>
<keyword evidence="2" id="KW-0564">Palmitate</keyword>
<dbReference type="Proteomes" id="UP000829517">
    <property type="component" value="Unassembled WGS sequence"/>
</dbReference>
<feature type="coiled-coil region" evidence="3">
    <location>
        <begin position="73"/>
        <end position="100"/>
    </location>
</feature>
<comment type="subcellular location">
    <subcellularLocation>
        <location evidence="2">Cell membrane</location>
        <topology evidence="2">Lipid-anchor</topology>
    </subcellularLocation>
</comment>
<keyword evidence="3" id="KW-0175">Coiled coil</keyword>
<evidence type="ECO:0000313" key="5">
    <source>
        <dbReference type="Proteomes" id="UP000829517"/>
    </source>
</evidence>
<keyword evidence="5" id="KW-1185">Reference proteome</keyword>